<feature type="transmembrane region" description="Helical" evidence="1">
    <location>
        <begin position="270"/>
        <end position="291"/>
    </location>
</feature>
<evidence type="ECO:0000313" key="2">
    <source>
        <dbReference type="EMBL" id="MBW4467236.1"/>
    </source>
</evidence>
<reference evidence="2" key="1">
    <citation type="submission" date="2021-05" db="EMBL/GenBank/DDBJ databases">
        <authorList>
            <person name="Pietrasiak N."/>
            <person name="Ward R."/>
            <person name="Stajich J.E."/>
            <person name="Kurbessoian T."/>
        </authorList>
    </citation>
    <scope>NUCLEOTIDE SEQUENCE</scope>
    <source>
        <strain evidence="2">GSE-TBD4-15B</strain>
    </source>
</reference>
<gene>
    <name evidence="2" type="ORF">KME07_17560</name>
</gene>
<feature type="transmembrane region" description="Helical" evidence="1">
    <location>
        <begin position="20"/>
        <end position="43"/>
    </location>
</feature>
<reference evidence="2" key="2">
    <citation type="journal article" date="2022" name="Microbiol. Resour. Announc.">
        <title>Metagenome Sequencing to Explore Phylogenomics of Terrestrial Cyanobacteria.</title>
        <authorList>
            <person name="Ward R.D."/>
            <person name="Stajich J.E."/>
            <person name="Johansen J.R."/>
            <person name="Huntemann M."/>
            <person name="Clum A."/>
            <person name="Foster B."/>
            <person name="Foster B."/>
            <person name="Roux S."/>
            <person name="Palaniappan K."/>
            <person name="Varghese N."/>
            <person name="Mukherjee S."/>
            <person name="Reddy T.B.K."/>
            <person name="Daum C."/>
            <person name="Copeland A."/>
            <person name="Chen I.A."/>
            <person name="Ivanova N.N."/>
            <person name="Kyrpides N.C."/>
            <person name="Shapiro N."/>
            <person name="Eloe-Fadrosh E.A."/>
            <person name="Pietrasiak N."/>
        </authorList>
    </citation>
    <scope>NUCLEOTIDE SEQUENCE</scope>
    <source>
        <strain evidence="2">GSE-TBD4-15B</strain>
    </source>
</reference>
<comment type="caution">
    <text evidence="2">The sequence shown here is derived from an EMBL/GenBank/DDBJ whole genome shotgun (WGS) entry which is preliminary data.</text>
</comment>
<feature type="transmembrane region" description="Helical" evidence="1">
    <location>
        <begin position="159"/>
        <end position="183"/>
    </location>
</feature>
<feature type="transmembrane region" description="Helical" evidence="1">
    <location>
        <begin position="198"/>
        <end position="220"/>
    </location>
</feature>
<proteinExistence type="predicted"/>
<keyword evidence="1" id="KW-1133">Transmembrane helix</keyword>
<dbReference type="InterPro" id="IPR024464">
    <property type="entry name" value="DUF2391"/>
</dbReference>
<dbReference type="AlphaFoldDB" id="A0A951U671"/>
<organism evidence="2 3">
    <name type="scientific">Pegethrix bostrychoides GSE-TBD4-15B</name>
    <dbReference type="NCBI Taxonomy" id="2839662"/>
    <lineage>
        <taxon>Bacteria</taxon>
        <taxon>Bacillati</taxon>
        <taxon>Cyanobacteriota</taxon>
        <taxon>Cyanophyceae</taxon>
        <taxon>Oculatellales</taxon>
        <taxon>Oculatellaceae</taxon>
        <taxon>Pegethrix</taxon>
    </lineage>
</organism>
<name>A0A951U671_9CYAN</name>
<sequence length="292" mass="31565">MRQISLPTQRQWQQEITELVRGLSGGFLFGVPLLYTMEVWWIGSYLDPPLMLVILAVTFVILFLLNRTDGFRQFSPDQPWQAVMDSIEALALGILCTVLLLVLLRQITGQTPLNEALGKVILEGVPFAIGVALARSIMQGQAGDDDPKSANSEQPNASATYNATLADIGATLIGAIFIAFNIAPTDEVPMLAAATSPVWLLAVIATSLLISYGIVFAANFTTQARRLQADGLFQKPLVETVLAYLLSLAAAAAMLWFFQRLNFSDPWTSWLTQTLILGLPATVGGAAGRLAV</sequence>
<feature type="transmembrane region" description="Helical" evidence="1">
    <location>
        <begin position="49"/>
        <end position="66"/>
    </location>
</feature>
<feature type="transmembrane region" description="Helical" evidence="1">
    <location>
        <begin position="241"/>
        <end position="258"/>
    </location>
</feature>
<evidence type="ECO:0000313" key="3">
    <source>
        <dbReference type="Proteomes" id="UP000707356"/>
    </source>
</evidence>
<accession>A0A951U671</accession>
<evidence type="ECO:0000256" key="1">
    <source>
        <dbReference type="SAM" id="Phobius"/>
    </source>
</evidence>
<dbReference type="Pfam" id="PF09622">
    <property type="entry name" value="DUF2391"/>
    <property type="match status" value="1"/>
</dbReference>
<keyword evidence="1" id="KW-0472">Membrane</keyword>
<dbReference type="NCBIfam" id="TIGR02587">
    <property type="entry name" value="TIGR02587 family membrane protein"/>
    <property type="match status" value="1"/>
</dbReference>
<dbReference type="EMBL" id="JAHHHV010000074">
    <property type="protein sequence ID" value="MBW4467236.1"/>
    <property type="molecule type" value="Genomic_DNA"/>
</dbReference>
<protein>
    <submittedName>
        <fullName evidence="2">TIGR02587 family membrane protein</fullName>
    </submittedName>
</protein>
<dbReference type="InterPro" id="IPR013416">
    <property type="entry name" value="CHP02587_IM"/>
</dbReference>
<keyword evidence="1" id="KW-0812">Transmembrane</keyword>
<dbReference type="Proteomes" id="UP000707356">
    <property type="component" value="Unassembled WGS sequence"/>
</dbReference>
<feature type="transmembrane region" description="Helical" evidence="1">
    <location>
        <begin position="87"/>
        <end position="108"/>
    </location>
</feature>
<feature type="transmembrane region" description="Helical" evidence="1">
    <location>
        <begin position="120"/>
        <end position="138"/>
    </location>
</feature>